<gene>
    <name evidence="1" type="ORF">MAIT1_03575</name>
</gene>
<proteinExistence type="predicted"/>
<dbReference type="Pfam" id="PF20039">
    <property type="entry name" value="DUF6441"/>
    <property type="match status" value="1"/>
</dbReference>
<evidence type="ECO:0000313" key="1">
    <source>
        <dbReference type="EMBL" id="OSM04147.1"/>
    </source>
</evidence>
<dbReference type="EMBL" id="LVJN01000019">
    <property type="protein sequence ID" value="OSM04147.1"/>
    <property type="molecule type" value="Genomic_DNA"/>
</dbReference>
<accession>A0A1Y2K456</accession>
<evidence type="ECO:0000313" key="2">
    <source>
        <dbReference type="Proteomes" id="UP000194003"/>
    </source>
</evidence>
<keyword evidence="2" id="KW-1185">Reference proteome</keyword>
<dbReference type="AlphaFoldDB" id="A0A1Y2K456"/>
<sequence>MATTILGSIRRDMEQDLRNLNRAVVDGTRDAGRGLKQDLRQQVVYAGLGNRLARTWRDRSYPNQGLNAASLVWSKAPHIVQAFDRGVVIRGRNSRWLAIPTPQAPKLGIDGKRIHPGNFPESRFGKLRFVYRPGRSSLLVVDGVRISAKTGRVGRQAKGDIYTKSGRLKSGMTTVVMFVMVPQVRLRKRLEVKRAASLSAARMVGQIDSAWINRQ</sequence>
<name>A0A1Y2K456_9PROT</name>
<organism evidence="1 2">
    <name type="scientific">Magnetofaba australis IT-1</name>
    <dbReference type="NCBI Taxonomy" id="1434232"/>
    <lineage>
        <taxon>Bacteria</taxon>
        <taxon>Pseudomonadati</taxon>
        <taxon>Pseudomonadota</taxon>
        <taxon>Magnetococcia</taxon>
        <taxon>Magnetococcales</taxon>
        <taxon>Magnetococcaceae</taxon>
        <taxon>Magnetofaba</taxon>
    </lineage>
</organism>
<dbReference type="InterPro" id="IPR045622">
    <property type="entry name" value="DUF6441"/>
</dbReference>
<dbReference type="Proteomes" id="UP000194003">
    <property type="component" value="Unassembled WGS sequence"/>
</dbReference>
<dbReference type="STRING" id="1434232.MAIT1_03575"/>
<protein>
    <submittedName>
        <fullName evidence="1">Uncharacterized protein</fullName>
    </submittedName>
</protein>
<comment type="caution">
    <text evidence="1">The sequence shown here is derived from an EMBL/GenBank/DDBJ whole genome shotgun (WGS) entry which is preliminary data.</text>
</comment>
<reference evidence="1 2" key="1">
    <citation type="journal article" date="2016" name="BMC Genomics">
        <title>Combined genomic and structural analyses of a cultured magnetotactic bacterium reveals its niche adaptation to a dynamic environment.</title>
        <authorList>
            <person name="Araujo A.C."/>
            <person name="Morillo V."/>
            <person name="Cypriano J."/>
            <person name="Teixeira L.C."/>
            <person name="Leao P."/>
            <person name="Lyra S."/>
            <person name="Almeida L.G."/>
            <person name="Bazylinski D.A."/>
            <person name="Vasconcellos A.T."/>
            <person name="Abreu F."/>
            <person name="Lins U."/>
        </authorList>
    </citation>
    <scope>NUCLEOTIDE SEQUENCE [LARGE SCALE GENOMIC DNA]</scope>
    <source>
        <strain evidence="1 2">IT-1</strain>
    </source>
</reference>